<evidence type="ECO:0000256" key="1">
    <source>
        <dbReference type="ARBA" id="ARBA00001946"/>
    </source>
</evidence>
<keyword evidence="10" id="KW-1185">Reference proteome</keyword>
<dbReference type="InterPro" id="IPR024810">
    <property type="entry name" value="MAB21L/cGLR"/>
</dbReference>
<dbReference type="EMBL" id="JAIWYP010000013">
    <property type="protein sequence ID" value="KAH3720135.1"/>
    <property type="molecule type" value="Genomic_DNA"/>
</dbReference>
<evidence type="ECO:0000256" key="5">
    <source>
        <dbReference type="ARBA" id="ARBA00022723"/>
    </source>
</evidence>
<dbReference type="Proteomes" id="UP000828390">
    <property type="component" value="Unassembled WGS sequence"/>
</dbReference>
<comment type="similarity">
    <text evidence="2">Belongs to the mab-21 family.</text>
</comment>
<dbReference type="Gene3D" id="1.10.1410.40">
    <property type="match status" value="1"/>
</dbReference>
<evidence type="ECO:0000256" key="3">
    <source>
        <dbReference type="ARBA" id="ARBA00022679"/>
    </source>
</evidence>
<evidence type="ECO:0000256" key="4">
    <source>
        <dbReference type="ARBA" id="ARBA00022695"/>
    </source>
</evidence>
<evidence type="ECO:0000259" key="8">
    <source>
        <dbReference type="Pfam" id="PF20266"/>
    </source>
</evidence>
<dbReference type="PANTHER" id="PTHR10656:SF42">
    <property type="entry name" value="CYCLIC GMP-AMP SYNTHASE-LIKE PROTEIN-RELATED"/>
    <property type="match status" value="1"/>
</dbReference>
<comment type="cofactor">
    <cofactor evidence="1">
        <name>Mg(2+)</name>
        <dbReference type="ChEBI" id="CHEBI:18420"/>
    </cofactor>
</comment>
<comment type="caution">
    <text evidence="9">The sequence shown here is derived from an EMBL/GenBank/DDBJ whole genome shotgun (WGS) entry which is preliminary data.</text>
</comment>
<dbReference type="GO" id="GO:0016779">
    <property type="term" value="F:nucleotidyltransferase activity"/>
    <property type="evidence" value="ECO:0007669"/>
    <property type="project" value="UniProtKB-KW"/>
</dbReference>
<keyword evidence="4" id="KW-0548">Nucleotidyltransferase</keyword>
<organism evidence="9 10">
    <name type="scientific">Dreissena polymorpha</name>
    <name type="common">Zebra mussel</name>
    <name type="synonym">Mytilus polymorpha</name>
    <dbReference type="NCBI Taxonomy" id="45954"/>
    <lineage>
        <taxon>Eukaryota</taxon>
        <taxon>Metazoa</taxon>
        <taxon>Spiralia</taxon>
        <taxon>Lophotrochozoa</taxon>
        <taxon>Mollusca</taxon>
        <taxon>Bivalvia</taxon>
        <taxon>Autobranchia</taxon>
        <taxon>Heteroconchia</taxon>
        <taxon>Euheterodonta</taxon>
        <taxon>Imparidentia</taxon>
        <taxon>Neoheterodontei</taxon>
        <taxon>Myida</taxon>
        <taxon>Dreissenoidea</taxon>
        <taxon>Dreissenidae</taxon>
        <taxon>Dreissena</taxon>
    </lineage>
</organism>
<keyword evidence="3" id="KW-0808">Transferase</keyword>
<evidence type="ECO:0000313" key="10">
    <source>
        <dbReference type="Proteomes" id="UP000828390"/>
    </source>
</evidence>
<feature type="compositionally biased region" description="Polar residues" evidence="7">
    <location>
        <begin position="42"/>
        <end position="61"/>
    </location>
</feature>
<feature type="domain" description="Mab-21-like HhH/H2TH-like" evidence="8">
    <location>
        <begin position="334"/>
        <end position="424"/>
    </location>
</feature>
<accession>A0A9D4CAR9</accession>
<evidence type="ECO:0000313" key="9">
    <source>
        <dbReference type="EMBL" id="KAH3720135.1"/>
    </source>
</evidence>
<dbReference type="InterPro" id="IPR046906">
    <property type="entry name" value="Mab-21_HhH/H2TH-like"/>
</dbReference>
<reference evidence="9" key="1">
    <citation type="journal article" date="2019" name="bioRxiv">
        <title>The Genome of the Zebra Mussel, Dreissena polymorpha: A Resource for Invasive Species Research.</title>
        <authorList>
            <person name="McCartney M.A."/>
            <person name="Auch B."/>
            <person name="Kono T."/>
            <person name="Mallez S."/>
            <person name="Zhang Y."/>
            <person name="Obille A."/>
            <person name="Becker A."/>
            <person name="Abrahante J.E."/>
            <person name="Garbe J."/>
            <person name="Badalamenti J.P."/>
            <person name="Herman A."/>
            <person name="Mangelson H."/>
            <person name="Liachko I."/>
            <person name="Sullivan S."/>
            <person name="Sone E.D."/>
            <person name="Koren S."/>
            <person name="Silverstein K.A.T."/>
            <person name="Beckman K.B."/>
            <person name="Gohl D.M."/>
        </authorList>
    </citation>
    <scope>NUCLEOTIDE SEQUENCE</scope>
    <source>
        <strain evidence="9">Duluth1</strain>
        <tissue evidence="9">Whole animal</tissue>
    </source>
</reference>
<keyword evidence="5" id="KW-0479">Metal-binding</keyword>
<name>A0A9D4CAR9_DREPO</name>
<dbReference type="OrthoDB" id="5962582at2759"/>
<proteinExistence type="inferred from homology"/>
<dbReference type="Pfam" id="PF20266">
    <property type="entry name" value="Mab-21_C"/>
    <property type="match status" value="1"/>
</dbReference>
<evidence type="ECO:0000256" key="6">
    <source>
        <dbReference type="ARBA" id="ARBA00022842"/>
    </source>
</evidence>
<dbReference type="AlphaFoldDB" id="A0A9D4CAR9"/>
<dbReference type="SMART" id="SM01265">
    <property type="entry name" value="Mab-21"/>
    <property type="match status" value="1"/>
</dbReference>
<evidence type="ECO:0000256" key="7">
    <source>
        <dbReference type="SAM" id="MobiDB-lite"/>
    </source>
</evidence>
<gene>
    <name evidence="9" type="ORF">DPMN_063029</name>
</gene>
<feature type="region of interest" description="Disordered" evidence="7">
    <location>
        <begin position="35"/>
        <end position="65"/>
    </location>
</feature>
<protein>
    <recommendedName>
        <fullName evidence="8">Mab-21-like HhH/H2TH-like domain-containing protein</fullName>
    </recommendedName>
</protein>
<dbReference type="PANTHER" id="PTHR10656">
    <property type="entry name" value="CELL FATE DETERMINING PROTEIN MAB21-RELATED"/>
    <property type="match status" value="1"/>
</dbReference>
<keyword evidence="6" id="KW-0460">Magnesium</keyword>
<reference evidence="9" key="2">
    <citation type="submission" date="2020-11" db="EMBL/GenBank/DDBJ databases">
        <authorList>
            <person name="McCartney M.A."/>
            <person name="Auch B."/>
            <person name="Kono T."/>
            <person name="Mallez S."/>
            <person name="Becker A."/>
            <person name="Gohl D.M."/>
            <person name="Silverstein K.A.T."/>
            <person name="Koren S."/>
            <person name="Bechman K.B."/>
            <person name="Herman A."/>
            <person name="Abrahante J.E."/>
            <person name="Garbe J."/>
        </authorList>
    </citation>
    <scope>NUCLEOTIDE SEQUENCE</scope>
    <source>
        <strain evidence="9">Duluth1</strain>
        <tissue evidence="9">Whole animal</tissue>
    </source>
</reference>
<dbReference type="GO" id="GO:0046872">
    <property type="term" value="F:metal ion binding"/>
    <property type="evidence" value="ECO:0007669"/>
    <property type="project" value="UniProtKB-KW"/>
</dbReference>
<sequence>MLTIRKEVPGTESDIESASYHINDCSKFASLKMARNKRGKQKQTTPTESNTLKTSQDWESNSTDDKEFSETLSRVLDYVGVNADLIQFRRKIMLSYEREFTLIYNAFGSNRRGYIFGSQIEGTTTIGMMSDRDQLQRFDLFRLFLDSENPHILPHDHQVVIKVSTHVCASQYCVLTMIEPSTQARRFQPLDPYRDPFDIVNFFKWDWTTTDGMIHHKGISVIQNQLPLIRMLTERHGPAQNIWNIDNIYACYCKSLPKQCKFIFERPRPGHWPSGKTLKKAKKYGIFIVPQGPPKHTNICTYDYFDYQWRISTNLTERLLMFSLDTVHLKAYVLIKMLRTELFMPEYQNRLSTFHLKTALFFAVENTRPDVWREDNLINCVKYILVTFRRFLKRRNCPHFTIANVNLFDGKMERHEFQKLVNKLTFVMNSIRTKIEQLQMDNIGTMLNERSTTNSGQNIYCTNNSALFNYVCNIFQGGPHTIDGFEFSGLSVSNRIAVFEQEFMRFEMYYRTPLNKYRTYDYGLHSFISGLASFGASAYLEQKTKGREYNHDGINKARQMFIQSLQSDIIGYYMRYASFLFCNGDYDEACTYFDLIETKIEEDKKTNLIYLLCHSPSEALTLQIAKQSYLKSVKQRFSVFVTFRQTEAMCVPEFLRCEMYRWRFGTNTSSDFRIPFYSNEDCICALIEPYLYYIQYLTYRELHQERKRSDALEKILKFTTNIKFRRVVSSNGDMFQSFDHFDTSLNILGHCFELEQNFVLAWITYILSLRMLPQRNAAVLHIIRLLWQVYQLLRT</sequence>
<evidence type="ECO:0000256" key="2">
    <source>
        <dbReference type="ARBA" id="ARBA00008307"/>
    </source>
</evidence>